<evidence type="ECO:0000256" key="6">
    <source>
        <dbReference type="ARBA" id="ARBA00025321"/>
    </source>
</evidence>
<organism evidence="8 9">
    <name type="scientific">Neomesorhizobium albiziae</name>
    <dbReference type="NCBI Taxonomy" id="335020"/>
    <lineage>
        <taxon>Bacteria</taxon>
        <taxon>Pseudomonadati</taxon>
        <taxon>Pseudomonadota</taxon>
        <taxon>Alphaproteobacteria</taxon>
        <taxon>Hyphomicrobiales</taxon>
        <taxon>Phyllobacteriaceae</taxon>
        <taxon>Neomesorhizobium</taxon>
    </lineage>
</organism>
<keyword evidence="4" id="KW-1003">Cell membrane</keyword>
<comment type="function">
    <text evidence="6">Has immunoglobulin-binding and hemagglutination properties, and can bind to mannose. Essential for virulence. May be involved in LPS biosynthesis or polysaccharide transport.</text>
</comment>
<feature type="signal peptide" evidence="7">
    <location>
        <begin position="1"/>
        <end position="43"/>
    </location>
</feature>
<dbReference type="GO" id="GO:0016020">
    <property type="term" value="C:membrane"/>
    <property type="evidence" value="ECO:0007669"/>
    <property type="project" value="UniProtKB-SubCell"/>
</dbReference>
<dbReference type="Proteomes" id="UP000323300">
    <property type="component" value="Unassembled WGS sequence"/>
</dbReference>
<comment type="subcellular location">
    <subcellularLocation>
        <location evidence="1">Membrane</location>
        <topology evidence="1">Single-pass membrane protein</topology>
    </subcellularLocation>
</comment>
<sequence length="182" mass="20793">MLSIRCGEYNFNEDTKMKKLLSGLCTAALALSLTATSLLPVNAAPVMAPRTTSATTDVWDIQYRRYPRRGEFRPAYRGEFRRPAYRGNCYGCFNRRGNIYYYNGYRGYRDYRPGYRVYNGWWFPAGAFVAGAIIGGALAAPPAVSSGNAHVRWCYDRYRSYRASDNTYQPYNGPRQQCISPY</sequence>
<dbReference type="EMBL" id="FOSL01000011">
    <property type="protein sequence ID" value="SFK72209.1"/>
    <property type="molecule type" value="Genomic_DNA"/>
</dbReference>
<reference evidence="8 9" key="1">
    <citation type="submission" date="2016-10" db="EMBL/GenBank/DDBJ databases">
        <authorList>
            <person name="Varghese N."/>
            <person name="Submissions S."/>
        </authorList>
    </citation>
    <scope>NUCLEOTIDE SEQUENCE [LARGE SCALE GENOMIC DNA]</scope>
    <source>
        <strain evidence="8 9">DSM 21822</strain>
    </source>
</reference>
<evidence type="ECO:0000256" key="3">
    <source>
        <dbReference type="ARBA" id="ARBA00020552"/>
    </source>
</evidence>
<dbReference type="InterPro" id="IPR012413">
    <property type="entry name" value="BA14K"/>
</dbReference>
<keyword evidence="5" id="KW-0430">Lectin</keyword>
<keyword evidence="9" id="KW-1185">Reference proteome</keyword>
<evidence type="ECO:0000313" key="9">
    <source>
        <dbReference type="Proteomes" id="UP000323300"/>
    </source>
</evidence>
<keyword evidence="4" id="KW-0472">Membrane</keyword>
<evidence type="ECO:0000256" key="5">
    <source>
        <dbReference type="ARBA" id="ARBA00022734"/>
    </source>
</evidence>
<proteinExistence type="inferred from homology"/>
<dbReference type="Pfam" id="PF07886">
    <property type="entry name" value="BA14K"/>
    <property type="match status" value="1"/>
</dbReference>
<gene>
    <name evidence="8" type="ORF">SAMN04488498_11184</name>
</gene>
<evidence type="ECO:0000256" key="1">
    <source>
        <dbReference type="ARBA" id="ARBA00004167"/>
    </source>
</evidence>
<evidence type="ECO:0000313" key="8">
    <source>
        <dbReference type="EMBL" id="SFK72209.1"/>
    </source>
</evidence>
<accession>A0A1I4BVW8</accession>
<dbReference type="AlphaFoldDB" id="A0A1I4BVW8"/>
<comment type="similarity">
    <text evidence="2">Belongs to the BA14k family.</text>
</comment>
<evidence type="ECO:0000256" key="2">
    <source>
        <dbReference type="ARBA" id="ARBA00010270"/>
    </source>
</evidence>
<name>A0A1I4BVW8_9HYPH</name>
<evidence type="ECO:0000256" key="7">
    <source>
        <dbReference type="SAM" id="SignalP"/>
    </source>
</evidence>
<protein>
    <recommendedName>
        <fullName evidence="3">Lectin-like protein BA14k</fullName>
    </recommendedName>
</protein>
<feature type="chain" id="PRO_5009302548" description="Lectin-like protein BA14k" evidence="7">
    <location>
        <begin position="44"/>
        <end position="182"/>
    </location>
</feature>
<evidence type="ECO:0000256" key="4">
    <source>
        <dbReference type="ARBA" id="ARBA00022475"/>
    </source>
</evidence>
<keyword evidence="7" id="KW-0732">Signal</keyword>
<dbReference type="GO" id="GO:0030246">
    <property type="term" value="F:carbohydrate binding"/>
    <property type="evidence" value="ECO:0007669"/>
    <property type="project" value="UniProtKB-KW"/>
</dbReference>